<keyword evidence="4" id="KW-1185">Reference proteome</keyword>
<evidence type="ECO:0000313" key="4">
    <source>
        <dbReference type="Proteomes" id="UP000242610"/>
    </source>
</evidence>
<accession>A0A1C4H5V3</accession>
<keyword evidence="2" id="KW-0472">Membrane</keyword>
<reference evidence="4" key="1">
    <citation type="submission" date="2016-08" db="EMBL/GenBank/DDBJ databases">
        <authorList>
            <person name="Varghese N."/>
            <person name="Submissions Spin"/>
        </authorList>
    </citation>
    <scope>NUCLEOTIDE SEQUENCE [LARGE SCALE GENOMIC DNA]</scope>
    <source>
        <strain evidence="4">R-52791</strain>
    </source>
</reference>
<protein>
    <submittedName>
        <fullName evidence="3">Fimbrial isopeptide formation D2 domain-containing protein</fullName>
    </submittedName>
</protein>
<dbReference type="STRING" id="1505727.GA0061077_1179"/>
<evidence type="ECO:0000256" key="1">
    <source>
        <dbReference type="SAM" id="MobiDB-lite"/>
    </source>
</evidence>
<dbReference type="Gene3D" id="2.60.40.740">
    <property type="match status" value="1"/>
</dbReference>
<dbReference type="RefSeq" id="WP_091848015.1">
    <property type="nucleotide sequence ID" value="NZ_FMBL01000003.1"/>
</dbReference>
<dbReference type="EMBL" id="FMBL01000003">
    <property type="protein sequence ID" value="SCC80394.1"/>
    <property type="molecule type" value="Genomic_DNA"/>
</dbReference>
<organism evidence="3 4">
    <name type="scientific">Bifidobacterium commune</name>
    <dbReference type="NCBI Taxonomy" id="1505727"/>
    <lineage>
        <taxon>Bacteria</taxon>
        <taxon>Bacillati</taxon>
        <taxon>Actinomycetota</taxon>
        <taxon>Actinomycetes</taxon>
        <taxon>Bifidobacteriales</taxon>
        <taxon>Bifidobacteriaceae</taxon>
        <taxon>Bifidobacterium</taxon>
    </lineage>
</organism>
<sequence length="643" mass="68232">MNISKGLRGVAAAALGAATILACGIIGIGSASASPVDVSSNDGEITIHSAGAGHVYKALKIGDYTFANVEEVSGTPKIASIQTSTVGSPATLKQAIANAAKSAGATVPTSGQCASDPVCWISSHWLGYDLDDPSSASKDEGYKGHLRDFVTKLQEEPGFKDAADASGISKTAVEANGDTSATFTNLPEGLYVIQDVSEASVDGSSNSIPVLVGTSVGPNKCKTFMKATTPNAGEVEAKKDAPSVDKKWVSTTDEEGTEVDRTQSGPLYGDVMHFNLTAKVPVTTGFNKYFFRVTDTASSGIEYVSGSAKVRVGNSEKNLVDVPASPTAQADEVYLEETTSNPDGMRRLNFTFPYIMQYQLHDKIEIEYDAKVTQTGRQNNTAGVDWSTDVRNQPNGNCVADPSASDCGVVKHVDTSTFSFATYNMVLKNYDGELQNVLLGGAKFQLLKDGKPLEFKKLGDGSYVYHPGKAKSSLTKEMTVSERKTGVQGARAISFFQPRVRLAADSNESMGNLKIDGLPLGIYTVSQIAPPTSKPNAELLKFDVKFTEDVSNHGVYVSLLKDYTQGLVQQPVQNKDHLGATFSLNVSKEPSGLLGALGSISNGILGPGTLARTGVSLFILLILLCCLMAIATTIMRRRHQISR</sequence>
<evidence type="ECO:0000313" key="3">
    <source>
        <dbReference type="EMBL" id="SCC80394.1"/>
    </source>
</evidence>
<feature type="region of interest" description="Disordered" evidence="1">
    <location>
        <begin position="245"/>
        <end position="264"/>
    </location>
</feature>
<feature type="transmembrane region" description="Helical" evidence="2">
    <location>
        <begin position="615"/>
        <end position="635"/>
    </location>
</feature>
<dbReference type="Proteomes" id="UP000242610">
    <property type="component" value="Unassembled WGS sequence"/>
</dbReference>
<proteinExistence type="predicted"/>
<dbReference type="OrthoDB" id="3240140at2"/>
<dbReference type="InterPro" id="IPR026466">
    <property type="entry name" value="Fim_isopep_form_D2_dom"/>
</dbReference>
<dbReference type="AlphaFoldDB" id="A0A1C4H5V3"/>
<evidence type="ECO:0000256" key="2">
    <source>
        <dbReference type="SAM" id="Phobius"/>
    </source>
</evidence>
<dbReference type="NCBIfam" id="TIGR04226">
    <property type="entry name" value="RrgB_K2N_iso_D2"/>
    <property type="match status" value="1"/>
</dbReference>
<name>A0A1C4H5V3_9BIFI</name>
<keyword evidence="2" id="KW-1133">Transmembrane helix</keyword>
<dbReference type="PROSITE" id="PS51257">
    <property type="entry name" value="PROKAR_LIPOPROTEIN"/>
    <property type="match status" value="1"/>
</dbReference>
<gene>
    <name evidence="3" type="ORF">GA0061077_1179</name>
</gene>
<keyword evidence="2" id="KW-0812">Transmembrane</keyword>